<proteinExistence type="predicted"/>
<keyword evidence="2" id="KW-1185">Reference proteome</keyword>
<protein>
    <submittedName>
        <fullName evidence="1">Uncharacterized protein</fullName>
    </submittedName>
</protein>
<dbReference type="AlphaFoldDB" id="A0A975SP26"/>
<evidence type="ECO:0000313" key="1">
    <source>
        <dbReference type="EMBL" id="QWT49933.1"/>
    </source>
</evidence>
<sequence>MQRTMDIPGGAPRDTQKRREILFSRFPPGQVPEARTLLEGLPALQVADHRDRPALSVAYRLENYTLQGLEAGLTDQGFHLDNTLLAKLRRALIYYVEETQLHNLGAPTKPLKDNSRDAAYVQAWDRELHGDRDDTPEEWRHYR</sequence>
<evidence type="ECO:0000313" key="2">
    <source>
        <dbReference type="Proteomes" id="UP000683428"/>
    </source>
</evidence>
<accession>A0A975SP26</accession>
<dbReference type="EMBL" id="CP064782">
    <property type="protein sequence ID" value="QWT49933.1"/>
    <property type="molecule type" value="Genomic_DNA"/>
</dbReference>
<reference evidence="1" key="1">
    <citation type="submission" date="2020-11" db="EMBL/GenBank/DDBJ databases">
        <title>Azospira inquinata sp. nov.</title>
        <authorList>
            <person name="Moe W.M."/>
            <person name="Mikes M.C."/>
        </authorList>
    </citation>
    <scope>NUCLEOTIDE SEQUENCE</scope>
    <source>
        <strain evidence="1">Azo-3</strain>
    </source>
</reference>
<dbReference type="KEGG" id="aiq:Azoinq_04835"/>
<dbReference type="Proteomes" id="UP000683428">
    <property type="component" value="Chromosome"/>
</dbReference>
<dbReference type="RefSeq" id="WP_232368561.1">
    <property type="nucleotide sequence ID" value="NZ_CP064782.1"/>
</dbReference>
<organism evidence="1 2">
    <name type="scientific">Azospira inquinata</name>
    <dbReference type="NCBI Taxonomy" id="2785627"/>
    <lineage>
        <taxon>Bacteria</taxon>
        <taxon>Pseudomonadati</taxon>
        <taxon>Pseudomonadota</taxon>
        <taxon>Betaproteobacteria</taxon>
        <taxon>Rhodocyclales</taxon>
        <taxon>Rhodocyclaceae</taxon>
        <taxon>Azospira</taxon>
    </lineage>
</organism>
<name>A0A975SP26_9RHOO</name>
<gene>
    <name evidence="1" type="ORF">Azoinq_04835</name>
</gene>